<dbReference type="SUPFAM" id="SSF53067">
    <property type="entry name" value="Actin-like ATPase domain"/>
    <property type="match status" value="1"/>
</dbReference>
<dbReference type="InterPro" id="IPR049874">
    <property type="entry name" value="ROK_cs"/>
</dbReference>
<sequence>MKAIKGNLQLMKEINTASVLNLLHREGKLSRAEISTVTKLSATTVSALVEDLIAQGIVTETGERPSVGAGRKAIALQINKDGGYVVGISLGSNYLISAVLNLHGECIAEFKAKIASGNEAVAEQIRIALQSCLDQQSMLDSGTIMGVGIAAPGIIDEKGATIVYSNHLKLANLNIKEQLKANYPDIPIRVMNDSNAAAFAEYYSGVGKNKRSMLYITIHEGIGSGIILNGEIYSGFLGAAGEIGHIPVESNGALCLCGRHGCIETVLTTPYLLDKCQAAARVAEQPVPNSMEDVITAYEQGEAWLQPVFAKVLTTMTMMVASAINLLSPEFLVIEGWMNDSPRFIRELHAELALFPFPIAFTEDRFAAASYGEKGALQGAATGMLQQIFGASSLIAD</sequence>
<dbReference type="Pfam" id="PF00480">
    <property type="entry name" value="ROK"/>
    <property type="match status" value="1"/>
</dbReference>
<dbReference type="EMBL" id="JAVDSB010000020">
    <property type="protein sequence ID" value="MDR6554865.1"/>
    <property type="molecule type" value="Genomic_DNA"/>
</dbReference>
<evidence type="ECO:0000256" key="1">
    <source>
        <dbReference type="ARBA" id="ARBA00002486"/>
    </source>
</evidence>
<gene>
    <name evidence="5" type="ORF">J2736_006096</name>
</gene>
<dbReference type="PROSITE" id="PS01125">
    <property type="entry name" value="ROK"/>
    <property type="match status" value="1"/>
</dbReference>
<dbReference type="Pfam" id="PF12802">
    <property type="entry name" value="MarR_2"/>
    <property type="match status" value="1"/>
</dbReference>
<dbReference type="InterPro" id="IPR036390">
    <property type="entry name" value="WH_DNA-bd_sf"/>
</dbReference>
<organism evidence="5 6">
    <name type="scientific">Paenibacillus qinlingensis</name>
    <dbReference type="NCBI Taxonomy" id="1837343"/>
    <lineage>
        <taxon>Bacteria</taxon>
        <taxon>Bacillati</taxon>
        <taxon>Bacillota</taxon>
        <taxon>Bacilli</taxon>
        <taxon>Bacillales</taxon>
        <taxon>Paenibacillaceae</taxon>
        <taxon>Paenibacillus</taxon>
    </lineage>
</organism>
<evidence type="ECO:0000259" key="4">
    <source>
        <dbReference type="Pfam" id="PF12802"/>
    </source>
</evidence>
<comment type="similarity">
    <text evidence="2">Belongs to the ROK (NagC/XylR) family.</text>
</comment>
<comment type="caution">
    <text evidence="5">The sequence shown here is derived from an EMBL/GenBank/DDBJ whole genome shotgun (WGS) entry which is preliminary data.</text>
</comment>
<accession>A0ABU1P534</accession>
<dbReference type="Proteomes" id="UP001267290">
    <property type="component" value="Unassembled WGS sequence"/>
</dbReference>
<dbReference type="Gene3D" id="1.10.10.10">
    <property type="entry name" value="Winged helix-like DNA-binding domain superfamily/Winged helix DNA-binding domain"/>
    <property type="match status" value="1"/>
</dbReference>
<dbReference type="Gene3D" id="3.30.420.40">
    <property type="match status" value="2"/>
</dbReference>
<comment type="function">
    <text evidence="1">Transcriptional repressor of xylose-utilizing enzymes.</text>
</comment>
<reference evidence="5 6" key="1">
    <citation type="submission" date="2023-07" db="EMBL/GenBank/DDBJ databases">
        <title>Sorghum-associated microbial communities from plants grown in Nebraska, USA.</title>
        <authorList>
            <person name="Schachtman D."/>
        </authorList>
    </citation>
    <scope>NUCLEOTIDE SEQUENCE [LARGE SCALE GENOMIC DNA]</scope>
    <source>
        <strain evidence="5 6">CC258</strain>
    </source>
</reference>
<dbReference type="InterPro" id="IPR043129">
    <property type="entry name" value="ATPase_NBD"/>
</dbReference>
<dbReference type="GO" id="GO:0016301">
    <property type="term" value="F:kinase activity"/>
    <property type="evidence" value="ECO:0007669"/>
    <property type="project" value="UniProtKB-KW"/>
</dbReference>
<dbReference type="RefSeq" id="WP_310502273.1">
    <property type="nucleotide sequence ID" value="NZ_JAVDSB010000020.1"/>
</dbReference>
<keyword evidence="3" id="KW-0859">Xylose metabolism</keyword>
<keyword evidence="3" id="KW-0119">Carbohydrate metabolism</keyword>
<evidence type="ECO:0000256" key="2">
    <source>
        <dbReference type="ARBA" id="ARBA00006479"/>
    </source>
</evidence>
<proteinExistence type="inferred from homology"/>
<dbReference type="InterPro" id="IPR000835">
    <property type="entry name" value="HTH_MarR-typ"/>
</dbReference>
<protein>
    <submittedName>
        <fullName evidence="5">NBD/HSP70 family sugar kinase</fullName>
    </submittedName>
</protein>
<dbReference type="InterPro" id="IPR000600">
    <property type="entry name" value="ROK"/>
</dbReference>
<feature type="domain" description="HTH marR-type" evidence="4">
    <location>
        <begin position="17"/>
        <end position="61"/>
    </location>
</feature>
<dbReference type="PANTHER" id="PTHR18964">
    <property type="entry name" value="ROK (REPRESSOR, ORF, KINASE) FAMILY"/>
    <property type="match status" value="1"/>
</dbReference>
<keyword evidence="6" id="KW-1185">Reference proteome</keyword>
<keyword evidence="5" id="KW-0808">Transferase</keyword>
<dbReference type="SUPFAM" id="SSF46785">
    <property type="entry name" value="Winged helix' DNA-binding domain"/>
    <property type="match status" value="1"/>
</dbReference>
<evidence type="ECO:0000313" key="6">
    <source>
        <dbReference type="Proteomes" id="UP001267290"/>
    </source>
</evidence>
<dbReference type="PANTHER" id="PTHR18964:SF149">
    <property type="entry name" value="BIFUNCTIONAL UDP-N-ACETYLGLUCOSAMINE 2-EPIMERASE_N-ACETYLMANNOSAMINE KINASE"/>
    <property type="match status" value="1"/>
</dbReference>
<name>A0ABU1P534_9BACL</name>
<keyword evidence="5" id="KW-0418">Kinase</keyword>
<evidence type="ECO:0000256" key="3">
    <source>
        <dbReference type="ARBA" id="ARBA00022629"/>
    </source>
</evidence>
<evidence type="ECO:0000313" key="5">
    <source>
        <dbReference type="EMBL" id="MDR6554865.1"/>
    </source>
</evidence>
<dbReference type="InterPro" id="IPR036388">
    <property type="entry name" value="WH-like_DNA-bd_sf"/>
</dbReference>